<accession>A0A382G236</accession>
<evidence type="ECO:0008006" key="2">
    <source>
        <dbReference type="Google" id="ProtNLM"/>
    </source>
</evidence>
<reference evidence="1" key="1">
    <citation type="submission" date="2018-05" db="EMBL/GenBank/DDBJ databases">
        <authorList>
            <person name="Lanie J.A."/>
            <person name="Ng W.-L."/>
            <person name="Kazmierczak K.M."/>
            <person name="Andrzejewski T.M."/>
            <person name="Davidsen T.M."/>
            <person name="Wayne K.J."/>
            <person name="Tettelin H."/>
            <person name="Glass J.I."/>
            <person name="Rusch D."/>
            <person name="Podicherti R."/>
            <person name="Tsui H.-C.T."/>
            <person name="Winkler M.E."/>
        </authorList>
    </citation>
    <scope>NUCLEOTIDE SEQUENCE</scope>
</reference>
<proteinExistence type="predicted"/>
<organism evidence="1">
    <name type="scientific">marine metagenome</name>
    <dbReference type="NCBI Taxonomy" id="408172"/>
    <lineage>
        <taxon>unclassified sequences</taxon>
        <taxon>metagenomes</taxon>
        <taxon>ecological metagenomes</taxon>
    </lineage>
</organism>
<dbReference type="EMBL" id="UINC01052982">
    <property type="protein sequence ID" value="SVB68952.1"/>
    <property type="molecule type" value="Genomic_DNA"/>
</dbReference>
<sequence length="180" mass="20201">MAKYTVSDFLTDARHIIANRGVDEGLEDIRVNMEQMLQEPSFLDDNVDLNEHKGFTVVGQDEESDIYVIVHGGKKASSSSPHDHGPCSVIYGNLNNHTVMRRWTRVDDGGDTGPAELEMANEYRVNAGEASAFARGAIHSIEYPDNTYFVRVTVGDVERQHTHMYDVTNSTVRFALRLKE</sequence>
<dbReference type="SUPFAM" id="SSF51182">
    <property type="entry name" value="RmlC-like cupins"/>
    <property type="match status" value="1"/>
</dbReference>
<dbReference type="AlphaFoldDB" id="A0A382G236"/>
<evidence type="ECO:0000313" key="1">
    <source>
        <dbReference type="EMBL" id="SVB68952.1"/>
    </source>
</evidence>
<dbReference type="InterPro" id="IPR011051">
    <property type="entry name" value="RmlC_Cupin_sf"/>
</dbReference>
<dbReference type="InterPro" id="IPR014710">
    <property type="entry name" value="RmlC-like_jellyroll"/>
</dbReference>
<protein>
    <recommendedName>
        <fullName evidence="2">Cysteine dioxygenase</fullName>
    </recommendedName>
</protein>
<name>A0A382G236_9ZZZZ</name>
<dbReference type="Gene3D" id="2.60.120.10">
    <property type="entry name" value="Jelly Rolls"/>
    <property type="match status" value="1"/>
</dbReference>
<gene>
    <name evidence="1" type="ORF">METZ01_LOCUS221806</name>
</gene>